<feature type="region of interest" description="Disordered" evidence="1">
    <location>
        <begin position="70"/>
        <end position="89"/>
    </location>
</feature>
<name>A0A1B1N7V7_9MICO</name>
<dbReference type="STRING" id="1758689.SGUI_0098"/>
<dbReference type="EMBL" id="CP014989">
    <property type="protein sequence ID" value="ANS77494.1"/>
    <property type="molecule type" value="Genomic_DNA"/>
</dbReference>
<proteinExistence type="predicted"/>
<dbReference type="KEGG" id="serj:SGUI_0098"/>
<keyword evidence="3" id="KW-1185">Reference proteome</keyword>
<dbReference type="AlphaFoldDB" id="A0A1B1N7V7"/>
<organism evidence="2 3">
    <name type="scientific">Serinicoccus hydrothermalis</name>
    <dbReference type="NCBI Taxonomy" id="1758689"/>
    <lineage>
        <taxon>Bacteria</taxon>
        <taxon>Bacillati</taxon>
        <taxon>Actinomycetota</taxon>
        <taxon>Actinomycetes</taxon>
        <taxon>Micrococcales</taxon>
        <taxon>Ornithinimicrobiaceae</taxon>
        <taxon>Serinicoccus</taxon>
    </lineage>
</organism>
<sequence length="89" mass="9689">MALWVLAGGLWLLDGAVADRTMAPEGRVGPAFRALLLHRWGWVVRECAEELPDVAALCEEASGWARRSWSGSALDLPGYPAFQERPAPS</sequence>
<reference evidence="2 3" key="1">
    <citation type="submission" date="2016-03" db="EMBL/GenBank/DDBJ databases">
        <title>Shallow-sea hydrothermal system.</title>
        <authorList>
            <person name="Tang K."/>
        </authorList>
    </citation>
    <scope>NUCLEOTIDE SEQUENCE [LARGE SCALE GENOMIC DNA]</scope>
    <source>
        <strain evidence="2 3">JLT9</strain>
    </source>
</reference>
<evidence type="ECO:0000313" key="3">
    <source>
        <dbReference type="Proteomes" id="UP000092482"/>
    </source>
</evidence>
<evidence type="ECO:0000256" key="1">
    <source>
        <dbReference type="SAM" id="MobiDB-lite"/>
    </source>
</evidence>
<protein>
    <submittedName>
        <fullName evidence="2">Uncharacterized protein</fullName>
    </submittedName>
</protein>
<evidence type="ECO:0000313" key="2">
    <source>
        <dbReference type="EMBL" id="ANS77494.1"/>
    </source>
</evidence>
<dbReference type="Proteomes" id="UP000092482">
    <property type="component" value="Chromosome"/>
</dbReference>
<accession>A0A1B1N7V7</accession>
<gene>
    <name evidence="2" type="ORF">SGUI_0098</name>
</gene>